<accession>A0A1B9GB19</accession>
<dbReference type="InterPro" id="IPR013130">
    <property type="entry name" value="Fe3_Rdtase_TM_dom"/>
</dbReference>
<keyword evidence="4 8" id="KW-1133">Transmembrane helix</keyword>
<evidence type="ECO:0000313" key="11">
    <source>
        <dbReference type="EMBL" id="OCF28214.1"/>
    </source>
</evidence>
<keyword evidence="9" id="KW-0732">Signal</keyword>
<dbReference type="GO" id="GO:0000293">
    <property type="term" value="F:ferric-chelate reductase activity"/>
    <property type="evidence" value="ECO:0007669"/>
    <property type="project" value="TreeGrafter"/>
</dbReference>
<dbReference type="EMBL" id="KI894019">
    <property type="protein sequence ID" value="OCF28214.1"/>
    <property type="molecule type" value="Genomic_DNA"/>
</dbReference>
<reference evidence="12" key="2">
    <citation type="submission" date="2013-07" db="EMBL/GenBank/DDBJ databases">
        <authorList>
            <consortium name="The Broad Institute Genome Sequencing Platform"/>
            <person name="Cuomo C."/>
            <person name="Litvintseva A."/>
            <person name="Chen Y."/>
            <person name="Heitman J."/>
            <person name="Sun S."/>
            <person name="Springer D."/>
            <person name="Dromer F."/>
            <person name="Young S.K."/>
            <person name="Zeng Q."/>
            <person name="Gargeya S."/>
            <person name="Fitzgerald M."/>
            <person name="Abouelleil A."/>
            <person name="Alvarado L."/>
            <person name="Berlin A.M."/>
            <person name="Chapman S.B."/>
            <person name="Dewar J."/>
            <person name="Goldberg J."/>
            <person name="Griggs A."/>
            <person name="Gujja S."/>
            <person name="Hansen M."/>
            <person name="Howarth C."/>
            <person name="Imamovic A."/>
            <person name="Larimer J."/>
            <person name="McCowan C."/>
            <person name="Murphy C."/>
            <person name="Pearson M."/>
            <person name="Priest M."/>
            <person name="Roberts A."/>
            <person name="Saif S."/>
            <person name="Shea T."/>
            <person name="Sykes S."/>
            <person name="Wortman J."/>
            <person name="Nusbaum C."/>
            <person name="Birren B."/>
        </authorList>
    </citation>
    <scope>NUCLEOTIDE SEQUENCE</scope>
    <source>
        <strain evidence="12">CBS 10118</strain>
    </source>
</reference>
<dbReference type="STRING" id="1296100.A0A1B9GB19"/>
<keyword evidence="5" id="KW-0406">Ion transport</keyword>
<evidence type="ECO:0000256" key="8">
    <source>
        <dbReference type="SAM" id="Phobius"/>
    </source>
</evidence>
<dbReference type="RefSeq" id="XP_019049284.1">
    <property type="nucleotide sequence ID" value="XM_019189722.1"/>
</dbReference>
<feature type="transmembrane region" description="Helical" evidence="8">
    <location>
        <begin position="269"/>
        <end position="286"/>
    </location>
</feature>
<name>A0A1B9GB19_9TREE</name>
<keyword evidence="2" id="KW-0813">Transport</keyword>
<feature type="transmembrane region" description="Helical" evidence="8">
    <location>
        <begin position="337"/>
        <end position="364"/>
    </location>
</feature>
<dbReference type="SFLD" id="SFLDS00052">
    <property type="entry name" value="Ferric_Reductase_Domain"/>
    <property type="match status" value="1"/>
</dbReference>
<gene>
    <name evidence="11" type="ORF">I302_03066</name>
    <name evidence="12" type="ORF">I302_104358</name>
</gene>
<dbReference type="GO" id="GO:0006879">
    <property type="term" value="P:intracellular iron ion homeostasis"/>
    <property type="evidence" value="ECO:0007669"/>
    <property type="project" value="TreeGrafter"/>
</dbReference>
<evidence type="ECO:0000256" key="4">
    <source>
        <dbReference type="ARBA" id="ARBA00022989"/>
    </source>
</evidence>
<dbReference type="SFLD" id="SFLDG01168">
    <property type="entry name" value="Ferric_reductase_subgroup_(FRE"/>
    <property type="match status" value="1"/>
</dbReference>
<evidence type="ECO:0000256" key="2">
    <source>
        <dbReference type="ARBA" id="ARBA00022448"/>
    </source>
</evidence>
<dbReference type="GeneID" id="30207465"/>
<dbReference type="Pfam" id="PF01794">
    <property type="entry name" value="Ferric_reduct"/>
    <property type="match status" value="1"/>
</dbReference>
<feature type="transmembrane region" description="Helical" evidence="8">
    <location>
        <begin position="410"/>
        <end position="433"/>
    </location>
</feature>
<evidence type="ECO:0000313" key="12">
    <source>
        <dbReference type="EMBL" id="WVW82351.1"/>
    </source>
</evidence>
<dbReference type="VEuPathDB" id="FungiDB:I302_03066"/>
<evidence type="ECO:0000256" key="6">
    <source>
        <dbReference type="ARBA" id="ARBA00023136"/>
    </source>
</evidence>
<dbReference type="AlphaFoldDB" id="A0A1B9GB19"/>
<dbReference type="InterPro" id="IPR051410">
    <property type="entry name" value="Ferric/Cupric_Reductase"/>
</dbReference>
<dbReference type="CDD" id="cd06186">
    <property type="entry name" value="NOX_Duox_like_FAD_NADP"/>
    <property type="match status" value="1"/>
</dbReference>
<reference evidence="11" key="1">
    <citation type="submission" date="2013-07" db="EMBL/GenBank/DDBJ databases">
        <title>The Genome Sequence of Cryptococcus bestiolae CBS10118.</title>
        <authorList>
            <consortium name="The Broad Institute Genome Sequencing Platform"/>
            <person name="Cuomo C."/>
            <person name="Litvintseva A."/>
            <person name="Chen Y."/>
            <person name="Heitman J."/>
            <person name="Sun S."/>
            <person name="Springer D."/>
            <person name="Dromer F."/>
            <person name="Young S.K."/>
            <person name="Zeng Q."/>
            <person name="Gargeya S."/>
            <person name="Fitzgerald M."/>
            <person name="Abouelleil A."/>
            <person name="Alvarado L."/>
            <person name="Berlin A.M."/>
            <person name="Chapman S.B."/>
            <person name="Dewar J."/>
            <person name="Goldberg J."/>
            <person name="Griggs A."/>
            <person name="Gujja S."/>
            <person name="Hansen M."/>
            <person name="Howarth C."/>
            <person name="Imamovic A."/>
            <person name="Larimer J."/>
            <person name="McCowan C."/>
            <person name="Murphy C."/>
            <person name="Pearson M."/>
            <person name="Priest M."/>
            <person name="Roberts A."/>
            <person name="Saif S."/>
            <person name="Shea T."/>
            <person name="Sykes S."/>
            <person name="Wortman J."/>
            <person name="Nusbaum C."/>
            <person name="Birren B."/>
        </authorList>
    </citation>
    <scope>NUCLEOTIDE SEQUENCE [LARGE SCALE GENOMIC DNA]</scope>
    <source>
        <strain evidence="11">CBS 10118</strain>
    </source>
</reference>
<organism evidence="11">
    <name type="scientific">Kwoniella bestiolae CBS 10118</name>
    <dbReference type="NCBI Taxonomy" id="1296100"/>
    <lineage>
        <taxon>Eukaryota</taxon>
        <taxon>Fungi</taxon>
        <taxon>Dikarya</taxon>
        <taxon>Basidiomycota</taxon>
        <taxon>Agaricomycotina</taxon>
        <taxon>Tremellomycetes</taxon>
        <taxon>Tremellales</taxon>
        <taxon>Cryptococcaceae</taxon>
        <taxon>Kwoniella</taxon>
    </lineage>
</organism>
<evidence type="ECO:0000313" key="13">
    <source>
        <dbReference type="Proteomes" id="UP000092730"/>
    </source>
</evidence>
<feature type="compositionally biased region" description="Basic and acidic residues" evidence="7">
    <location>
        <begin position="537"/>
        <end position="557"/>
    </location>
</feature>
<dbReference type="GO" id="GO:0006826">
    <property type="term" value="P:iron ion transport"/>
    <property type="evidence" value="ECO:0007669"/>
    <property type="project" value="TreeGrafter"/>
</dbReference>
<reference evidence="11" key="3">
    <citation type="submission" date="2014-01" db="EMBL/GenBank/DDBJ databases">
        <title>Evolution of pathogenesis and genome organization in the Tremellales.</title>
        <authorList>
            <person name="Cuomo C."/>
            <person name="Litvintseva A."/>
            <person name="Heitman J."/>
            <person name="Chen Y."/>
            <person name="Sun S."/>
            <person name="Springer D."/>
            <person name="Dromer F."/>
            <person name="Young S."/>
            <person name="Zeng Q."/>
            <person name="Chapman S."/>
            <person name="Gujja S."/>
            <person name="Saif S."/>
            <person name="Birren B."/>
        </authorList>
    </citation>
    <scope>NUCLEOTIDE SEQUENCE</scope>
    <source>
        <strain evidence="11">CBS 10118</strain>
    </source>
</reference>
<evidence type="ECO:0000256" key="7">
    <source>
        <dbReference type="SAM" id="MobiDB-lite"/>
    </source>
</evidence>
<feature type="chain" id="PRO_5042334937" description="Ferric oxidoreductase domain-containing protein" evidence="9">
    <location>
        <begin position="19"/>
        <end position="791"/>
    </location>
</feature>
<dbReference type="OrthoDB" id="4494341at2759"/>
<feature type="transmembrane region" description="Helical" evidence="8">
    <location>
        <begin position="306"/>
        <end position="325"/>
    </location>
</feature>
<feature type="signal peptide" evidence="9">
    <location>
        <begin position="1"/>
        <end position="18"/>
    </location>
</feature>
<keyword evidence="6 8" id="KW-0472">Membrane</keyword>
<proteinExistence type="predicted"/>
<evidence type="ECO:0000256" key="1">
    <source>
        <dbReference type="ARBA" id="ARBA00004141"/>
    </source>
</evidence>
<dbReference type="KEGG" id="kbi:30207465"/>
<evidence type="ECO:0000256" key="5">
    <source>
        <dbReference type="ARBA" id="ARBA00023065"/>
    </source>
</evidence>
<dbReference type="GO" id="GO:0015677">
    <property type="term" value="P:copper ion import"/>
    <property type="evidence" value="ECO:0007669"/>
    <property type="project" value="TreeGrafter"/>
</dbReference>
<dbReference type="GO" id="GO:0005886">
    <property type="term" value="C:plasma membrane"/>
    <property type="evidence" value="ECO:0007669"/>
    <property type="project" value="TreeGrafter"/>
</dbReference>
<feature type="region of interest" description="Disordered" evidence="7">
    <location>
        <begin position="527"/>
        <end position="603"/>
    </location>
</feature>
<reference evidence="12" key="4">
    <citation type="submission" date="2024-02" db="EMBL/GenBank/DDBJ databases">
        <title>Comparative genomics of Cryptococcus and Kwoniella reveals pathogenesis evolution and contrasting modes of karyotype evolution via chromosome fusion or intercentromeric recombination.</title>
        <authorList>
            <person name="Coelho M.A."/>
            <person name="David-Palma M."/>
            <person name="Shea T."/>
            <person name="Bowers K."/>
            <person name="McGinley-Smith S."/>
            <person name="Mohammad A.W."/>
            <person name="Gnirke A."/>
            <person name="Yurkov A.M."/>
            <person name="Nowrousian M."/>
            <person name="Sun S."/>
            <person name="Cuomo C.A."/>
            <person name="Heitman J."/>
        </authorList>
    </citation>
    <scope>NUCLEOTIDE SEQUENCE</scope>
    <source>
        <strain evidence="12">CBS 10118</strain>
    </source>
</reference>
<dbReference type="Proteomes" id="UP000092730">
    <property type="component" value="Chromosome 2"/>
</dbReference>
<protein>
    <recommendedName>
        <fullName evidence="10">Ferric oxidoreductase domain-containing protein</fullName>
    </recommendedName>
</protein>
<evidence type="ECO:0000259" key="10">
    <source>
        <dbReference type="Pfam" id="PF01794"/>
    </source>
</evidence>
<dbReference type="InterPro" id="IPR039261">
    <property type="entry name" value="FNR_nucleotide-bd"/>
</dbReference>
<evidence type="ECO:0000256" key="3">
    <source>
        <dbReference type="ARBA" id="ARBA00022692"/>
    </source>
</evidence>
<dbReference type="PANTHER" id="PTHR32361:SF9">
    <property type="entry name" value="FERRIC REDUCTASE TRANSMEMBRANE COMPONENT 3-RELATED"/>
    <property type="match status" value="1"/>
</dbReference>
<comment type="subcellular location">
    <subcellularLocation>
        <location evidence="1">Membrane</location>
        <topology evidence="1">Multi-pass membrane protein</topology>
    </subcellularLocation>
</comment>
<sequence length="791" mass="89219">MRLPLLLCFTLLCTVVHSVTPDSTGRKGHGLIGYGIDMYSPVCCTACRDVTPTYLYCNPEDVLEDMGGHSMVVLPPSLSRRQHDMDMGMNDTIQGKVATEMPSPECLADNVPYLQTVAYCISTHCGSDVGLEKREEWWRLNIVGRMPDQPDPIMSYQEALSSIHITPNVTLDEEAAMVVPVLVLEDDYIADKNICVNFQRAEKMHSKYGIIILTTCFALPILISFLRFLPFSLPLSNRIHAHLDSPLYPRPISLPLFGQLSLPTRGQSLFVLYLIFINILCCSLDYSSIQPNGWFASTRQEITTYIANRTGVLCLANLPLLFLYAGRNNLLLWLTDWSFSTFILLHKTVGIIVTLEVCIHSAIYLQIYLAKGVESYNLELKRPYWIMGVLATLCFSLILPLSIRMFRKRLYELFIILHISLAVLAVVGSWHHIVWRFDRQWGYELWIIVGIAVWAFDRVFRWVRIARSGGRKYARVYRIDGDYLRVDIDHAPRYRGYVYIHFLDVNWGKSLLPRPWESHPFSVAGYDAPSPVGGKSGSEKEGEVTPKLEELDEHDSQIHQLSSTSMSEPNSQDPNHHTPSEGPHSPAHSVSKLEHHSDSDSASNKRITLLIRVEKGITEALSHLAHPRDSQGVPRSIPILIEGSYGTSSLFERSHKYSKAIAIAGGVGVTALLPKLVDHVSSPSETQLRTQGKVKLFWSVRTEPLVHAVQGMVGQDKWDKIDSDIVIGSRLHLEEILDSELPEKAENGGERERILVLVSGPRGMADEVRRLVTSKARRGINVRFEQESFDW</sequence>
<feature type="transmembrane region" description="Helical" evidence="8">
    <location>
        <begin position="445"/>
        <end position="463"/>
    </location>
</feature>
<feature type="transmembrane region" description="Helical" evidence="8">
    <location>
        <begin position="208"/>
        <end position="229"/>
    </location>
</feature>
<keyword evidence="13" id="KW-1185">Reference proteome</keyword>
<feature type="transmembrane region" description="Helical" evidence="8">
    <location>
        <begin position="384"/>
        <end position="403"/>
    </location>
</feature>
<dbReference type="PANTHER" id="PTHR32361">
    <property type="entry name" value="FERRIC/CUPRIC REDUCTASE TRANSMEMBRANE COMPONENT"/>
    <property type="match status" value="1"/>
</dbReference>
<evidence type="ECO:0000256" key="9">
    <source>
        <dbReference type="SAM" id="SignalP"/>
    </source>
</evidence>
<dbReference type="EMBL" id="CP144542">
    <property type="protein sequence ID" value="WVW82351.1"/>
    <property type="molecule type" value="Genomic_DNA"/>
</dbReference>
<feature type="domain" description="Ferric oxidoreductase" evidence="10">
    <location>
        <begin position="310"/>
        <end position="428"/>
    </location>
</feature>
<dbReference type="SUPFAM" id="SSF52343">
    <property type="entry name" value="Ferredoxin reductase-like, C-terminal NADP-linked domain"/>
    <property type="match status" value="1"/>
</dbReference>
<feature type="compositionally biased region" description="Polar residues" evidence="7">
    <location>
        <begin position="558"/>
        <end position="573"/>
    </location>
</feature>
<keyword evidence="3 8" id="KW-0812">Transmembrane</keyword>
<dbReference type="Gene3D" id="3.40.50.80">
    <property type="entry name" value="Nucleotide-binding domain of ferredoxin-NADP reductase (FNR) module"/>
    <property type="match status" value="2"/>
</dbReference>